<organism evidence="9 10">
    <name type="scientific">Microlunatus antarcticus</name>
    <dbReference type="NCBI Taxonomy" id="53388"/>
    <lineage>
        <taxon>Bacteria</taxon>
        <taxon>Bacillati</taxon>
        <taxon>Actinomycetota</taxon>
        <taxon>Actinomycetes</taxon>
        <taxon>Propionibacteriales</taxon>
        <taxon>Propionibacteriaceae</taxon>
        <taxon>Microlunatus</taxon>
    </lineage>
</organism>
<keyword evidence="4 7" id="KW-0732">Signal</keyword>
<gene>
    <name evidence="9" type="ORF">FHX39_000593</name>
</gene>
<dbReference type="PROSITE" id="PS51257">
    <property type="entry name" value="PROKAR_LIPOPROTEIN"/>
    <property type="match status" value="1"/>
</dbReference>
<keyword evidence="3" id="KW-1003">Cell membrane</keyword>
<dbReference type="PANTHER" id="PTHR34296:SF2">
    <property type="entry name" value="ABC TRANSPORTER GUANOSINE-BINDING PROTEIN NUPN"/>
    <property type="match status" value="1"/>
</dbReference>
<evidence type="ECO:0000313" key="10">
    <source>
        <dbReference type="Proteomes" id="UP000565572"/>
    </source>
</evidence>
<comment type="subcellular location">
    <subcellularLocation>
        <location evidence="1">Cell membrane</location>
        <topology evidence="1">Lipid-anchor</topology>
    </subcellularLocation>
</comment>
<accession>A0A7W5JSP8</accession>
<dbReference type="InterPro" id="IPR003760">
    <property type="entry name" value="PnrA-like"/>
</dbReference>
<dbReference type="Pfam" id="PF02608">
    <property type="entry name" value="Bmp"/>
    <property type="match status" value="1"/>
</dbReference>
<evidence type="ECO:0000256" key="5">
    <source>
        <dbReference type="ARBA" id="ARBA00023136"/>
    </source>
</evidence>
<comment type="similarity">
    <text evidence="2">Belongs to the BMP lipoprotein family.</text>
</comment>
<proteinExistence type="inferred from homology"/>
<feature type="domain" description="ABC transporter substrate-binding protein PnrA-like" evidence="8">
    <location>
        <begin position="52"/>
        <end position="317"/>
    </location>
</feature>
<feature type="chain" id="PRO_5030891737" evidence="7">
    <location>
        <begin position="26"/>
        <end position="372"/>
    </location>
</feature>
<sequence>MKKTLTLVGVLATSAALALSGCAQAPGTDPGASAAPSGAASSGGTDAAGFKACMVSDSGGFDDKSFNQTAYKGLTDAKTMLGIETGQVESNAAADYAKNVQSMVDAKCNIIVTVGFALSDDTLASAKANPSIKYAIVDNNDPTTYPAATNLKPLVFNTAQSSFLAGYLAAGMSQTKKVATFGGQKFPTVTIFMDGFAQGVEYYNTQKKADVQVLGWDSAKQDGQFVGSFEDQKGGQRVAQGLISQGADIVLPVAGPAGLGALQATKASGGKANAIWVDTDGCVSAETYCSSIITSVTKGLDVSVTDAIKAAKDGSFDNKPYVGTLENDGTGLAPYHDFDAKVPAELKTEVDALKADIVAGKITIESKSQPTS</sequence>
<comment type="caution">
    <text evidence="9">The sequence shown here is derived from an EMBL/GenBank/DDBJ whole genome shotgun (WGS) entry which is preliminary data.</text>
</comment>
<feature type="signal peptide" evidence="7">
    <location>
        <begin position="1"/>
        <end position="25"/>
    </location>
</feature>
<dbReference type="Proteomes" id="UP000565572">
    <property type="component" value="Unassembled WGS sequence"/>
</dbReference>
<name>A0A7W5JSP8_9ACTN</name>
<evidence type="ECO:0000256" key="3">
    <source>
        <dbReference type="ARBA" id="ARBA00022475"/>
    </source>
</evidence>
<dbReference type="PANTHER" id="PTHR34296">
    <property type="entry name" value="TRANSCRIPTIONAL ACTIVATOR PROTEIN MED"/>
    <property type="match status" value="1"/>
</dbReference>
<keyword evidence="5" id="KW-0472">Membrane</keyword>
<evidence type="ECO:0000313" key="9">
    <source>
        <dbReference type="EMBL" id="MBB3325649.1"/>
    </source>
</evidence>
<dbReference type="CDD" id="cd06354">
    <property type="entry name" value="PBP1_PrnA-like"/>
    <property type="match status" value="1"/>
</dbReference>
<evidence type="ECO:0000256" key="2">
    <source>
        <dbReference type="ARBA" id="ARBA00008610"/>
    </source>
</evidence>
<dbReference type="SUPFAM" id="SSF53822">
    <property type="entry name" value="Periplasmic binding protein-like I"/>
    <property type="match status" value="1"/>
</dbReference>
<dbReference type="AlphaFoldDB" id="A0A7W5JSP8"/>
<protein>
    <submittedName>
        <fullName evidence="9">Basic membrane protein A</fullName>
    </submittedName>
</protein>
<dbReference type="Gene3D" id="3.40.50.2300">
    <property type="match status" value="2"/>
</dbReference>
<evidence type="ECO:0000256" key="6">
    <source>
        <dbReference type="ARBA" id="ARBA00023288"/>
    </source>
</evidence>
<keyword evidence="10" id="KW-1185">Reference proteome</keyword>
<keyword evidence="6" id="KW-0449">Lipoprotein</keyword>
<evidence type="ECO:0000259" key="8">
    <source>
        <dbReference type="Pfam" id="PF02608"/>
    </source>
</evidence>
<evidence type="ECO:0000256" key="7">
    <source>
        <dbReference type="SAM" id="SignalP"/>
    </source>
</evidence>
<dbReference type="EMBL" id="JACHZG010000001">
    <property type="protein sequence ID" value="MBB3325649.1"/>
    <property type="molecule type" value="Genomic_DNA"/>
</dbReference>
<evidence type="ECO:0000256" key="1">
    <source>
        <dbReference type="ARBA" id="ARBA00004193"/>
    </source>
</evidence>
<reference evidence="9 10" key="1">
    <citation type="submission" date="2020-08" db="EMBL/GenBank/DDBJ databases">
        <title>Sequencing the genomes of 1000 actinobacteria strains.</title>
        <authorList>
            <person name="Klenk H.-P."/>
        </authorList>
    </citation>
    <scope>NUCLEOTIDE SEQUENCE [LARGE SCALE GENOMIC DNA]</scope>
    <source>
        <strain evidence="9 10">DSM 11053</strain>
    </source>
</reference>
<dbReference type="RefSeq" id="WP_183336673.1">
    <property type="nucleotide sequence ID" value="NZ_JACHZG010000001.1"/>
</dbReference>
<evidence type="ECO:0000256" key="4">
    <source>
        <dbReference type="ARBA" id="ARBA00022729"/>
    </source>
</evidence>
<dbReference type="InterPro" id="IPR028082">
    <property type="entry name" value="Peripla_BP_I"/>
</dbReference>
<dbReference type="GO" id="GO:0005886">
    <property type="term" value="C:plasma membrane"/>
    <property type="evidence" value="ECO:0007669"/>
    <property type="project" value="UniProtKB-SubCell"/>
</dbReference>
<dbReference type="InterPro" id="IPR050957">
    <property type="entry name" value="BMP_lipoprotein"/>
</dbReference>